<dbReference type="InterPro" id="IPR001604">
    <property type="entry name" value="Endo_G_ENPP1-like_dom"/>
</dbReference>
<feature type="signal peptide" evidence="2">
    <location>
        <begin position="1"/>
        <end position="26"/>
    </location>
</feature>
<protein>
    <submittedName>
        <fullName evidence="4">DNA/RNA non-specific endonuclease</fullName>
    </submittedName>
</protein>
<evidence type="ECO:0000313" key="4">
    <source>
        <dbReference type="EMBL" id="MBO8441735.1"/>
    </source>
</evidence>
<keyword evidence="1" id="KW-0472">Membrane</keyword>
<keyword evidence="4" id="KW-0255">Endonuclease</keyword>
<feature type="domain" description="DNA/RNA non-specific endonuclease/pyrophosphatase/phosphodiesterase" evidence="3">
    <location>
        <begin position="96"/>
        <end position="272"/>
    </location>
</feature>
<evidence type="ECO:0000259" key="3">
    <source>
        <dbReference type="SMART" id="SM00892"/>
    </source>
</evidence>
<dbReference type="GO" id="GO:0004519">
    <property type="term" value="F:endonuclease activity"/>
    <property type="evidence" value="ECO:0007669"/>
    <property type="project" value="UniProtKB-KW"/>
</dbReference>
<evidence type="ECO:0000256" key="2">
    <source>
        <dbReference type="SAM" id="SignalP"/>
    </source>
</evidence>
<evidence type="ECO:0000256" key="1">
    <source>
        <dbReference type="SAM" id="Phobius"/>
    </source>
</evidence>
<accession>A0A9D9H5E8</accession>
<dbReference type="AlphaFoldDB" id="A0A9D9H5E8"/>
<comment type="caution">
    <text evidence="4">The sequence shown here is derived from an EMBL/GenBank/DDBJ whole genome shotgun (WGS) entry which is preliminary data.</text>
</comment>
<dbReference type="SMART" id="SM00892">
    <property type="entry name" value="Endonuclease_NS"/>
    <property type="match status" value="1"/>
</dbReference>
<dbReference type="GO" id="GO:0003676">
    <property type="term" value="F:nucleic acid binding"/>
    <property type="evidence" value="ECO:0007669"/>
    <property type="project" value="InterPro"/>
</dbReference>
<dbReference type="EMBL" id="JADIMP010000080">
    <property type="protein sequence ID" value="MBO8441735.1"/>
    <property type="molecule type" value="Genomic_DNA"/>
</dbReference>
<keyword evidence="4" id="KW-0540">Nuclease</keyword>
<dbReference type="InterPro" id="IPR044929">
    <property type="entry name" value="DNA/RNA_non-sp_Endonuclease_sf"/>
</dbReference>
<reference evidence="4" key="1">
    <citation type="submission" date="2020-10" db="EMBL/GenBank/DDBJ databases">
        <authorList>
            <person name="Gilroy R."/>
        </authorList>
    </citation>
    <scope>NUCLEOTIDE SEQUENCE</scope>
    <source>
        <strain evidence="4">C6-149</strain>
    </source>
</reference>
<dbReference type="Gene3D" id="3.40.570.10">
    <property type="entry name" value="Extracellular Endonuclease, subunit A"/>
    <property type="match status" value="1"/>
</dbReference>
<keyword evidence="2" id="KW-0732">Signal</keyword>
<evidence type="ECO:0000313" key="5">
    <source>
        <dbReference type="Proteomes" id="UP000823614"/>
    </source>
</evidence>
<dbReference type="NCBIfam" id="TIGR01167">
    <property type="entry name" value="LPXTG_anchor"/>
    <property type="match status" value="1"/>
</dbReference>
<keyword evidence="1" id="KW-0812">Transmembrane</keyword>
<keyword evidence="1" id="KW-1133">Transmembrane helix</keyword>
<reference evidence="4" key="2">
    <citation type="journal article" date="2021" name="PeerJ">
        <title>Extensive microbial diversity within the chicken gut microbiome revealed by metagenomics and culture.</title>
        <authorList>
            <person name="Gilroy R."/>
            <person name="Ravi A."/>
            <person name="Getino M."/>
            <person name="Pursley I."/>
            <person name="Horton D.L."/>
            <person name="Alikhan N.F."/>
            <person name="Baker D."/>
            <person name="Gharbi K."/>
            <person name="Hall N."/>
            <person name="Watson M."/>
            <person name="Adriaenssens E.M."/>
            <person name="Foster-Nyarko E."/>
            <person name="Jarju S."/>
            <person name="Secka A."/>
            <person name="Antonio M."/>
            <person name="Oren A."/>
            <person name="Chaudhuri R.R."/>
            <person name="La Ragione R."/>
            <person name="Hildebrand F."/>
            <person name="Pallen M.J."/>
        </authorList>
    </citation>
    <scope>NUCLEOTIDE SEQUENCE</scope>
    <source>
        <strain evidence="4">C6-149</strain>
    </source>
</reference>
<gene>
    <name evidence="4" type="ORF">IAA89_04830</name>
</gene>
<sequence length="465" mass="51189">MNKKVTKFLTTVMAVLGLTFFCGSYSQIQANSAISSSSHKYVNFVGDESGRIVSEQLADSVLTQDVRQQLGNNIVWNGHGAFIINDNQTNLNADVNVAPYATNQVDKLGRPTVGNAFLNKTCRQYKSRDQLGEGWTPWKPQGFHQLVNLKDGYTHAYDRGHLLGYALVGGIKGFNASESNPRNIATQTAWANEADTSDATGQNYYEGIVRKGIDQGKEIRYRVTDVYDGNDLVPSGAHIEAKSTDGSIEFNVFVPNVQPNIRINYATGVAQTYYWQESNNQISSTSKPVNLVNHSFSALIGSTNKSQNSVSQESTFSTQSKISTLKENQDSIIVKNNSSIMVEKSLHEQTQLKNSESVDSSIKLTSSDLNRNNGQDDTLVNKVNQNNSTKVISQESSSNINENRNLIKEISRKSSVYQVLNNHKNESKGIIPQTGDDGSVKIVLIGLMILSVVGILELGYKQQNK</sequence>
<dbReference type="Proteomes" id="UP000823614">
    <property type="component" value="Unassembled WGS sequence"/>
</dbReference>
<dbReference type="Pfam" id="PF01223">
    <property type="entry name" value="Endonuclease_NS"/>
    <property type="match status" value="1"/>
</dbReference>
<dbReference type="GO" id="GO:0016787">
    <property type="term" value="F:hydrolase activity"/>
    <property type="evidence" value="ECO:0007669"/>
    <property type="project" value="InterPro"/>
</dbReference>
<feature type="chain" id="PRO_5039423988" evidence="2">
    <location>
        <begin position="27"/>
        <end position="465"/>
    </location>
</feature>
<name>A0A9D9H5E8_9LACO</name>
<dbReference type="GO" id="GO:0046872">
    <property type="term" value="F:metal ion binding"/>
    <property type="evidence" value="ECO:0007669"/>
    <property type="project" value="InterPro"/>
</dbReference>
<feature type="transmembrane region" description="Helical" evidence="1">
    <location>
        <begin position="442"/>
        <end position="460"/>
    </location>
</feature>
<keyword evidence="4" id="KW-0378">Hydrolase</keyword>
<organism evidence="4 5">
    <name type="scientific">Candidatus Gallilactobacillus intestinavium</name>
    <dbReference type="NCBI Taxonomy" id="2840838"/>
    <lineage>
        <taxon>Bacteria</taxon>
        <taxon>Bacillati</taxon>
        <taxon>Bacillota</taxon>
        <taxon>Bacilli</taxon>
        <taxon>Lactobacillales</taxon>
        <taxon>Lactobacillaceae</taxon>
        <taxon>Lactobacillaceae incertae sedis</taxon>
        <taxon>Candidatus Gallilactobacillus</taxon>
    </lineage>
</organism>
<proteinExistence type="predicted"/>